<evidence type="ECO:0000259" key="1">
    <source>
        <dbReference type="SMART" id="SM00873"/>
    </source>
</evidence>
<dbReference type="GO" id="GO:0004826">
    <property type="term" value="F:phenylalanine-tRNA ligase activity"/>
    <property type="evidence" value="ECO:0007669"/>
    <property type="project" value="InterPro"/>
</dbReference>
<feature type="domain" description="B3/B4 tRNA-binding" evidence="1">
    <location>
        <begin position="51"/>
        <end position="202"/>
    </location>
</feature>
<evidence type="ECO:0000313" key="2">
    <source>
        <dbReference type="EMBL" id="RSN73327.1"/>
    </source>
</evidence>
<organism evidence="2 3">
    <name type="scientific">Candidatus Methanodesulfokora washburnensis</name>
    <dbReference type="NCBI Taxonomy" id="2478471"/>
    <lineage>
        <taxon>Archaea</taxon>
        <taxon>Thermoproteota</taxon>
        <taxon>Candidatus Korarchaeia</taxon>
        <taxon>Candidatus Korarchaeia incertae sedis</taxon>
        <taxon>Candidatus Methanodesulfokora</taxon>
    </lineage>
</organism>
<proteinExistence type="predicted"/>
<dbReference type="OrthoDB" id="35982at2157"/>
<dbReference type="InterPro" id="IPR020825">
    <property type="entry name" value="Phe-tRNA_synthase-like_B3/B4"/>
</dbReference>
<dbReference type="RefSeq" id="WP_125671969.1">
    <property type="nucleotide sequence ID" value="NZ_RCOS01000122.1"/>
</dbReference>
<dbReference type="AlphaFoldDB" id="A0A429GHS8"/>
<name>A0A429GHS8_9CREN</name>
<dbReference type="PANTHER" id="PTHR39209">
    <property type="match status" value="1"/>
</dbReference>
<dbReference type="SUPFAM" id="SSF56037">
    <property type="entry name" value="PheT/TilS domain"/>
    <property type="match status" value="1"/>
</dbReference>
<dbReference type="PANTHER" id="PTHR39209:SF2">
    <property type="entry name" value="CYTOPLASMIC PROTEIN"/>
    <property type="match status" value="1"/>
</dbReference>
<dbReference type="Gene3D" id="3.50.40.10">
    <property type="entry name" value="Phenylalanyl-trna Synthetase, Chain B, domain 3"/>
    <property type="match status" value="1"/>
</dbReference>
<dbReference type="GO" id="GO:0003723">
    <property type="term" value="F:RNA binding"/>
    <property type="evidence" value="ECO:0007669"/>
    <property type="project" value="InterPro"/>
</dbReference>
<dbReference type="InterPro" id="IPR005146">
    <property type="entry name" value="B3/B4_tRNA-bd"/>
</dbReference>
<keyword evidence="3" id="KW-1185">Reference proteome</keyword>
<dbReference type="Proteomes" id="UP000277582">
    <property type="component" value="Unassembled WGS sequence"/>
</dbReference>
<gene>
    <name evidence="2" type="ORF">D6D85_10760</name>
</gene>
<comment type="caution">
    <text evidence="2">The sequence shown here is derived from an EMBL/GenBank/DDBJ whole genome shotgun (WGS) entry which is preliminary data.</text>
</comment>
<dbReference type="Pfam" id="PF03483">
    <property type="entry name" value="B3_4"/>
    <property type="match status" value="1"/>
</dbReference>
<evidence type="ECO:0000313" key="3">
    <source>
        <dbReference type="Proteomes" id="UP000277582"/>
    </source>
</evidence>
<dbReference type="EMBL" id="RCOS01000122">
    <property type="protein sequence ID" value="RSN73327.1"/>
    <property type="molecule type" value="Genomic_DNA"/>
</dbReference>
<protein>
    <recommendedName>
        <fullName evidence="1">B3/B4 tRNA-binding domain-containing protein</fullName>
    </recommendedName>
</protein>
<sequence length="212" mass="23733">MISILEDAAALGIHVAYATADVKVESRSDEMDEYSRELIRSARIDEEIIKAYRSFYWRIGIDPTKTRPSNEAMLRRVLKRGEFPKINNVVDAINMASFATLIPIGLYDLDKLSPPILVRLAREGEVFHPIGGGVIKLRGGEPVVSDSKVIMFLYPYRDSDMTKVDENTKRVLVLGAGVEGVEIPAIRRAVNMAIELLERFCHGKRTSDTLVV</sequence>
<dbReference type="SMART" id="SM00873">
    <property type="entry name" value="B3_4"/>
    <property type="match status" value="1"/>
</dbReference>
<reference evidence="2 3" key="1">
    <citation type="submission" date="2018-10" db="EMBL/GenBank/DDBJ databases">
        <title>Co-occurring genomic capacity for anaerobic methane metabolism and dissimilatory sulfite reduction discovered in the Korarchaeota.</title>
        <authorList>
            <person name="Mckay L.J."/>
            <person name="Dlakic M."/>
            <person name="Fields M.W."/>
            <person name="Delmont T.O."/>
            <person name="Eren A.M."/>
            <person name="Jay Z.J."/>
            <person name="Klingelsmith K.B."/>
            <person name="Rusch D.B."/>
            <person name="Inskeep W.P."/>
        </authorList>
    </citation>
    <scope>NUCLEOTIDE SEQUENCE [LARGE SCALE GENOMIC DNA]</scope>
    <source>
        <strain evidence="2 3">MDKW</strain>
    </source>
</reference>
<accession>A0A429GHS8</accession>